<evidence type="ECO:0000313" key="4">
    <source>
        <dbReference type="Proteomes" id="UP000285376"/>
    </source>
</evidence>
<evidence type="ECO:0000259" key="2">
    <source>
        <dbReference type="Pfam" id="PF14403"/>
    </source>
</evidence>
<dbReference type="Pfam" id="PF14403">
    <property type="entry name" value="CP_ATPgrasp_2"/>
    <property type="match status" value="1"/>
</dbReference>
<dbReference type="PIRSF" id="PIRSF005522">
    <property type="entry name" value="UCP005522"/>
    <property type="match status" value="1"/>
</dbReference>
<feature type="domain" description="Circularly permuted ATP-grasp type 2" evidence="2">
    <location>
        <begin position="99"/>
        <end position="486"/>
    </location>
</feature>
<dbReference type="InterPro" id="IPR025841">
    <property type="entry name" value="CP_ATPgrasp_2"/>
</dbReference>
<dbReference type="SUPFAM" id="SSF56059">
    <property type="entry name" value="Glutathione synthetase ATP-binding domain-like"/>
    <property type="match status" value="1"/>
</dbReference>
<evidence type="ECO:0000256" key="1">
    <source>
        <dbReference type="SAM" id="MobiDB-lite"/>
    </source>
</evidence>
<accession>A0A417Z7H8</accession>
<dbReference type="PANTHER" id="PTHR34595:SF7">
    <property type="entry name" value="SLL1039 PROTEIN"/>
    <property type="match status" value="1"/>
</dbReference>
<dbReference type="Gene3D" id="3.30.1490.270">
    <property type="match status" value="1"/>
</dbReference>
<evidence type="ECO:0000313" key="3">
    <source>
        <dbReference type="EMBL" id="RHW46583.1"/>
    </source>
</evidence>
<dbReference type="InterPro" id="IPR016450">
    <property type="entry name" value="UCP005522"/>
</dbReference>
<dbReference type="RefSeq" id="WP_118912869.1">
    <property type="nucleotide sequence ID" value="NZ_CBCRVH010000003.1"/>
</dbReference>
<dbReference type="AlphaFoldDB" id="A0A417Z7H8"/>
<dbReference type="Proteomes" id="UP000285376">
    <property type="component" value="Unassembled WGS sequence"/>
</dbReference>
<reference evidence="3 4" key="1">
    <citation type="submission" date="2018-08" db="EMBL/GenBank/DDBJ databases">
        <title>Whole genome sequence analysis of Dermacoccus abyssi bacteria isolated from Deep Mariana trench Micromonospora spp reveals genes involved in the environmental adaptation and production of secondary metabolites.</title>
        <authorList>
            <person name="Abdel-Mageed W.M."/>
            <person name="Lehri B."/>
            <person name="Nouioui I."/>
            <person name="Goodfellow I."/>
            <person name="Jaspars M."/>
            <person name="Karlyshev A."/>
        </authorList>
    </citation>
    <scope>NUCLEOTIDE SEQUENCE [LARGE SCALE GENOMIC DNA]</scope>
    <source>
        <strain evidence="3 4">MT1.1</strain>
    </source>
</reference>
<organism evidence="3 4">
    <name type="scientific">Dermacoccus abyssi</name>
    <dbReference type="NCBI Taxonomy" id="322596"/>
    <lineage>
        <taxon>Bacteria</taxon>
        <taxon>Bacillati</taxon>
        <taxon>Actinomycetota</taxon>
        <taxon>Actinomycetes</taxon>
        <taxon>Micrococcales</taxon>
        <taxon>Dermacoccaceae</taxon>
        <taxon>Dermacoccus</taxon>
    </lineage>
</organism>
<feature type="compositionally biased region" description="Polar residues" evidence="1">
    <location>
        <begin position="1"/>
        <end position="14"/>
    </location>
</feature>
<dbReference type="EMBL" id="QWLM01000004">
    <property type="protein sequence ID" value="RHW46583.1"/>
    <property type="molecule type" value="Genomic_DNA"/>
</dbReference>
<proteinExistence type="predicted"/>
<feature type="region of interest" description="Disordered" evidence="1">
    <location>
        <begin position="1"/>
        <end position="23"/>
    </location>
</feature>
<dbReference type="PANTHER" id="PTHR34595">
    <property type="entry name" value="BLR5612 PROTEIN"/>
    <property type="match status" value="1"/>
</dbReference>
<name>A0A417Z7H8_9MICO</name>
<dbReference type="Gene3D" id="3.40.50.11290">
    <property type="match status" value="1"/>
</dbReference>
<protein>
    <submittedName>
        <fullName evidence="3">Circularly permuted type 2 ATP-grasp protein</fullName>
    </submittedName>
</protein>
<sequence>MTTTSAGENPTNSGPHEGVPGAFSAYRDYIPATEGVHDESVTADAKMRPDYCTVLGSIEALGSERLTARLRETADDLEELGVTINSKDGNRPYPIDIAPRIITAERWAEISAGLEQRVRAHELFLRDVYGPGEILKAGRIDREVLRRAPGYSKDGHKVPEGFVRAGLCGLDLVSPSAGEWIVLEDNLRMPGGLGMSHINRRILEDHFAEILPTPGKLRHPREAYPIMREAFLAAAALVEGADADDDFGLCMVSPGETDTTWYEQNLVSGEIGAALVTADKLLVDDGILYRLDGDHRHRVHLLNPRMGEEELFGSEGADGLKLGETLRDVMAAGAVTIINAPGNGLADDKAVYALVPDMIDFYLGEEPLIGQVPTLLCSDEKQREEVLDRLDELVVKPIDGYGGTGITVGPECSEDELEERRSEIRETPARFVAQDIIPLSTLPTLSDGAFAPSHVDLRAFVMQRPDPDDPSRTIAQTAPTAMTRVAPVGTMIVNVSAGGGGKDTWIKS</sequence>
<gene>
    <name evidence="3" type="ORF">D1832_04885</name>
</gene>
<dbReference type="InterPro" id="IPR051680">
    <property type="entry name" value="ATP-dep_Glu-Cys_Ligase-2"/>
</dbReference>
<comment type="caution">
    <text evidence="3">The sequence shown here is derived from an EMBL/GenBank/DDBJ whole genome shotgun (WGS) entry which is preliminary data.</text>
</comment>